<feature type="binding site" evidence="9">
    <location>
        <position position="300"/>
    </location>
    <ligand>
        <name>FAD</name>
        <dbReference type="ChEBI" id="CHEBI:57692"/>
    </ligand>
</feature>
<dbReference type="GO" id="GO:0003955">
    <property type="term" value="F:NAD(P)H dehydrogenase (quinone) activity"/>
    <property type="evidence" value="ECO:0007669"/>
    <property type="project" value="TreeGrafter"/>
</dbReference>
<dbReference type="GO" id="GO:0004497">
    <property type="term" value="F:monooxygenase activity"/>
    <property type="evidence" value="ECO:0007669"/>
    <property type="project" value="UniProtKB-KW"/>
</dbReference>
<feature type="disulfide bond" description="Redox-active" evidence="10">
    <location>
        <begin position="43"/>
        <end position="48"/>
    </location>
</feature>
<evidence type="ECO:0000256" key="4">
    <source>
        <dbReference type="ARBA" id="ARBA00022857"/>
    </source>
</evidence>
<feature type="binding site" evidence="9">
    <location>
        <begin position="169"/>
        <end position="176"/>
    </location>
    <ligand>
        <name>NAD(+)</name>
        <dbReference type="ChEBI" id="CHEBI:57540"/>
    </ligand>
</feature>
<dbReference type="Gene3D" id="3.30.390.30">
    <property type="match status" value="1"/>
</dbReference>
<dbReference type="PROSITE" id="PS00076">
    <property type="entry name" value="PYRIDINE_REDOX_1"/>
    <property type="match status" value="1"/>
</dbReference>
<keyword evidence="9" id="KW-0520">NAD</keyword>
<dbReference type="InterPro" id="IPR001100">
    <property type="entry name" value="Pyr_nuc-diS_OxRdtase"/>
</dbReference>
<dbReference type="PIRSF" id="PIRSF000350">
    <property type="entry name" value="Mercury_reductase_MerA"/>
    <property type="match status" value="1"/>
</dbReference>
<evidence type="ECO:0000313" key="15">
    <source>
        <dbReference type="Proteomes" id="UP000478636"/>
    </source>
</evidence>
<dbReference type="FunFam" id="3.30.390.30:FF:000001">
    <property type="entry name" value="Dihydrolipoyl dehydrogenase"/>
    <property type="match status" value="1"/>
</dbReference>
<dbReference type="SUPFAM" id="SSF55424">
    <property type="entry name" value="FAD/NAD-linked reductases, dimerisation (C-terminal) domain"/>
    <property type="match status" value="1"/>
</dbReference>
<reference evidence="14 15" key="1">
    <citation type="submission" date="2019-12" db="EMBL/GenBank/DDBJ databases">
        <title>Complete genome sequence of Leuconostoc lactis strain AVN1 provides insights into metabolic potential.</title>
        <authorList>
            <person name="Besrour N."/>
            <person name="Najjari A."/>
            <person name="Fhoula I."/>
            <person name="Jaballah S."/>
            <person name="Klibi N."/>
            <person name="Ouzari H.I."/>
        </authorList>
    </citation>
    <scope>NUCLEOTIDE SEQUENCE [LARGE SCALE GENOMIC DNA]</scope>
    <source>
        <strain evidence="14 15">AVN1</strain>
    </source>
</reference>
<organism evidence="14 15">
    <name type="scientific">Leuconostoc lactis</name>
    <dbReference type="NCBI Taxonomy" id="1246"/>
    <lineage>
        <taxon>Bacteria</taxon>
        <taxon>Bacillati</taxon>
        <taxon>Bacillota</taxon>
        <taxon>Bacilli</taxon>
        <taxon>Lactobacillales</taxon>
        <taxon>Lactobacillaceae</taxon>
        <taxon>Leuconostoc</taxon>
    </lineage>
</organism>
<comment type="cofactor">
    <cofactor evidence="9">
        <name>FAD</name>
        <dbReference type="ChEBI" id="CHEBI:57692"/>
    </cofactor>
    <text evidence="9">Binds 1 FAD per subunit.</text>
</comment>
<evidence type="ECO:0000256" key="10">
    <source>
        <dbReference type="PIRSR" id="PIRSR000350-4"/>
    </source>
</evidence>
<keyword evidence="2 11" id="KW-0285">Flavoprotein</keyword>
<name>A0A6L7A693_LEULA</name>
<feature type="binding site" evidence="9">
    <location>
        <position position="52"/>
    </location>
    <ligand>
        <name>FAD</name>
        <dbReference type="ChEBI" id="CHEBI:57692"/>
    </ligand>
</feature>
<evidence type="ECO:0000313" key="14">
    <source>
        <dbReference type="EMBL" id="MWN21086.1"/>
    </source>
</evidence>
<dbReference type="Pfam" id="PF02852">
    <property type="entry name" value="Pyr_redox_dim"/>
    <property type="match status" value="1"/>
</dbReference>
<keyword evidence="6" id="KW-1015">Disulfide bond</keyword>
<dbReference type="SUPFAM" id="SSF51905">
    <property type="entry name" value="FAD/NAD(P)-binding domain"/>
    <property type="match status" value="1"/>
</dbReference>
<keyword evidence="9" id="KW-0547">Nucleotide-binding</keyword>
<dbReference type="InterPro" id="IPR012999">
    <property type="entry name" value="Pyr_OxRdtase_I_AS"/>
</dbReference>
<dbReference type="PRINTS" id="PR00368">
    <property type="entry name" value="FADPNR"/>
</dbReference>
<evidence type="ECO:0000259" key="13">
    <source>
        <dbReference type="Pfam" id="PF07992"/>
    </source>
</evidence>
<dbReference type="InterPro" id="IPR036188">
    <property type="entry name" value="FAD/NAD-bd_sf"/>
</dbReference>
<dbReference type="InterPro" id="IPR023753">
    <property type="entry name" value="FAD/NAD-binding_dom"/>
</dbReference>
<keyword evidence="4" id="KW-0521">NADP</keyword>
<keyword evidence="14" id="KW-0503">Monooxygenase</keyword>
<dbReference type="PRINTS" id="PR00411">
    <property type="entry name" value="PNDRDTASEI"/>
</dbReference>
<feature type="binding site" evidence="9">
    <location>
        <position position="260"/>
    </location>
    <ligand>
        <name>NAD(+)</name>
        <dbReference type="ChEBI" id="CHEBI:57540"/>
    </ligand>
</feature>
<evidence type="ECO:0000259" key="12">
    <source>
        <dbReference type="Pfam" id="PF02852"/>
    </source>
</evidence>
<sequence length="448" mass="48619">MKEAKNVIVGFGKAGKTLAFKLAAKGESVILLEKSDQMYGGTCINVGCIPSKFLYTLSRSATDRSDYQRAVLKKDATIGKLRQANYRKVADLPTATVITGAAQFVDNHTLTIQMKDGTTETVKGERIFINTGAKPVWPGIIGLKDSAFVYTTDTLMAKETLPEHLVIIGGGYIAVEFATTYAQFGAKVTLLVRDDRLLPQVESEAVTAVTESLTDLGVEIRYQTQVVEMTDEGDHTVLSLVANDEPVAPLTADAVLIATGRRPNIANLGLENTDIAVENGAVVVDDHLRTTVDNVWAVGDVRGGAQFTYISLDDSRIVWQQLFGDGKATLAQQDLVPHVLFTNPPLATIGLTEAQAEAKNIAYRVAKLPVASLPKTHIEGNTRGYLKVLVGEDDLILGATFFAVEAQELINVISLAMHHKLPYQALRDQIYSHPSMMEGFNDLFGLIQ</sequence>
<keyword evidence="5 11" id="KW-0560">Oxidoreductase</keyword>
<evidence type="ECO:0000256" key="6">
    <source>
        <dbReference type="ARBA" id="ARBA00023157"/>
    </source>
</evidence>
<dbReference type="Gene3D" id="3.50.50.60">
    <property type="entry name" value="FAD/NAD(P)-binding domain"/>
    <property type="match status" value="2"/>
</dbReference>
<keyword evidence="7 11" id="KW-0676">Redox-active center</keyword>
<comment type="caution">
    <text evidence="14">The sequence shown here is derived from an EMBL/GenBank/DDBJ whole genome shotgun (WGS) entry which is preliminary data.</text>
</comment>
<proteinExistence type="inferred from homology"/>
<dbReference type="EMBL" id="WSZI01000013">
    <property type="protein sequence ID" value="MWN21086.1"/>
    <property type="molecule type" value="Genomic_DNA"/>
</dbReference>
<feature type="domain" description="Pyridine nucleotide-disulphide oxidoreductase dimerisation" evidence="12">
    <location>
        <begin position="336"/>
        <end position="441"/>
    </location>
</feature>
<feature type="domain" description="FAD/NAD(P)-binding" evidence="13">
    <location>
        <begin position="6"/>
        <end position="308"/>
    </location>
</feature>
<dbReference type="GO" id="GO:0050660">
    <property type="term" value="F:flavin adenine dinucleotide binding"/>
    <property type="evidence" value="ECO:0007669"/>
    <property type="project" value="TreeGrafter"/>
</dbReference>
<evidence type="ECO:0000256" key="8">
    <source>
        <dbReference type="PIRSR" id="PIRSR000350-2"/>
    </source>
</evidence>
<dbReference type="GO" id="GO:0016668">
    <property type="term" value="F:oxidoreductase activity, acting on a sulfur group of donors, NAD(P) as acceptor"/>
    <property type="evidence" value="ECO:0007669"/>
    <property type="project" value="InterPro"/>
</dbReference>
<evidence type="ECO:0000256" key="2">
    <source>
        <dbReference type="ARBA" id="ARBA00022630"/>
    </source>
</evidence>
<dbReference type="PANTHER" id="PTHR43014:SF4">
    <property type="entry name" value="PYRIDINE NUCLEOTIDE-DISULFIDE OXIDOREDUCTASE RCLA-RELATED"/>
    <property type="match status" value="1"/>
</dbReference>
<dbReference type="AlphaFoldDB" id="A0A6L7A693"/>
<dbReference type="InterPro" id="IPR004099">
    <property type="entry name" value="Pyr_nucl-diS_OxRdtase_dimer"/>
</dbReference>
<protein>
    <submittedName>
        <fullName evidence="14">SidA/IucD/PvdA family monooxygenase</fullName>
    </submittedName>
</protein>
<accession>A0A6L7A693</accession>
<dbReference type="PANTHER" id="PTHR43014">
    <property type="entry name" value="MERCURIC REDUCTASE"/>
    <property type="match status" value="1"/>
</dbReference>
<evidence type="ECO:0000256" key="1">
    <source>
        <dbReference type="ARBA" id="ARBA00007532"/>
    </source>
</evidence>
<evidence type="ECO:0000256" key="3">
    <source>
        <dbReference type="ARBA" id="ARBA00022827"/>
    </source>
</evidence>
<dbReference type="InterPro" id="IPR016156">
    <property type="entry name" value="FAD/NAD-linked_Rdtase_dimer_sf"/>
</dbReference>
<dbReference type="RefSeq" id="WP_029509387.1">
    <property type="nucleotide sequence ID" value="NZ_DAMCXP010000136.1"/>
</dbReference>
<feature type="active site" description="Proton acceptor" evidence="8">
    <location>
        <position position="433"/>
    </location>
</feature>
<evidence type="ECO:0000256" key="7">
    <source>
        <dbReference type="ARBA" id="ARBA00023284"/>
    </source>
</evidence>
<dbReference type="Pfam" id="PF07992">
    <property type="entry name" value="Pyr_redox_2"/>
    <property type="match status" value="1"/>
</dbReference>
<evidence type="ECO:0000256" key="9">
    <source>
        <dbReference type="PIRSR" id="PIRSR000350-3"/>
    </source>
</evidence>
<evidence type="ECO:0000256" key="5">
    <source>
        <dbReference type="ARBA" id="ARBA00023002"/>
    </source>
</evidence>
<keyword evidence="3 9" id="KW-0274">FAD</keyword>
<comment type="similarity">
    <text evidence="1 11">Belongs to the class-I pyridine nucleotide-disulfide oxidoreductase family.</text>
</comment>
<gene>
    <name evidence="14" type="ORF">GQS40_05265</name>
</gene>
<evidence type="ECO:0000256" key="11">
    <source>
        <dbReference type="RuleBase" id="RU003691"/>
    </source>
</evidence>
<dbReference type="Proteomes" id="UP000478636">
    <property type="component" value="Unassembled WGS sequence"/>
</dbReference>